<keyword evidence="3" id="KW-0227">DNA damage</keyword>
<dbReference type="SUPFAM" id="SSF52980">
    <property type="entry name" value="Restriction endonuclease-like"/>
    <property type="match status" value="1"/>
</dbReference>
<evidence type="ECO:0000256" key="7">
    <source>
        <dbReference type="ARBA" id="ARBA00022840"/>
    </source>
</evidence>
<dbReference type="EC" id="5.6.2.4" evidence="12"/>
<evidence type="ECO:0000256" key="9">
    <source>
        <dbReference type="ARBA" id="ARBA00023204"/>
    </source>
</evidence>
<dbReference type="Gene3D" id="3.90.320.10">
    <property type="match status" value="1"/>
</dbReference>
<evidence type="ECO:0000256" key="3">
    <source>
        <dbReference type="ARBA" id="ARBA00022763"/>
    </source>
</evidence>
<keyword evidence="4 14" id="KW-0378">Hydrolase</keyword>
<dbReference type="PROSITE" id="PS51217">
    <property type="entry name" value="UVRD_HELICASE_CTER"/>
    <property type="match status" value="1"/>
</dbReference>
<dbReference type="InterPro" id="IPR014152">
    <property type="entry name" value="AddA"/>
</dbReference>
<dbReference type="Gene3D" id="1.10.486.10">
    <property type="entry name" value="PCRA, domain 4"/>
    <property type="match status" value="1"/>
</dbReference>
<dbReference type="CDD" id="cd17932">
    <property type="entry name" value="DEXQc_UvrD"/>
    <property type="match status" value="1"/>
</dbReference>
<dbReference type="InterPro" id="IPR000212">
    <property type="entry name" value="DNA_helicase_UvrD/REP"/>
</dbReference>
<evidence type="ECO:0000256" key="6">
    <source>
        <dbReference type="ARBA" id="ARBA00022839"/>
    </source>
</evidence>
<evidence type="ECO:0000256" key="12">
    <source>
        <dbReference type="ARBA" id="ARBA00034808"/>
    </source>
</evidence>
<gene>
    <name evidence="17" type="ORF">FC21_GL001202</name>
</gene>
<evidence type="ECO:0000256" key="10">
    <source>
        <dbReference type="ARBA" id="ARBA00023235"/>
    </source>
</evidence>
<dbReference type="InterPro" id="IPR011604">
    <property type="entry name" value="PDDEXK-like_dom_sf"/>
</dbReference>
<dbReference type="GO" id="GO:0005524">
    <property type="term" value="F:ATP binding"/>
    <property type="evidence" value="ECO:0007669"/>
    <property type="project" value="UniProtKB-UniRule"/>
</dbReference>
<comment type="catalytic activity">
    <reaction evidence="11">
        <text>Couples ATP hydrolysis with the unwinding of duplex DNA by translocating in the 3'-5' direction.</text>
        <dbReference type="EC" id="5.6.2.4"/>
    </reaction>
</comment>
<dbReference type="GO" id="GO:0000725">
    <property type="term" value="P:recombinational repair"/>
    <property type="evidence" value="ECO:0007669"/>
    <property type="project" value="TreeGrafter"/>
</dbReference>
<dbReference type="InterPro" id="IPR014017">
    <property type="entry name" value="DNA_helicase_UvrD-like_C"/>
</dbReference>
<dbReference type="Proteomes" id="UP000051084">
    <property type="component" value="Unassembled WGS sequence"/>
</dbReference>
<accession>A0A0R1UTJ4</accession>
<keyword evidence="1" id="KW-0540">Nuclease</keyword>
<dbReference type="GO" id="GO:0003677">
    <property type="term" value="F:DNA binding"/>
    <property type="evidence" value="ECO:0007669"/>
    <property type="project" value="UniProtKB-KW"/>
</dbReference>
<evidence type="ECO:0000256" key="5">
    <source>
        <dbReference type="ARBA" id="ARBA00022806"/>
    </source>
</evidence>
<dbReference type="PROSITE" id="PS51198">
    <property type="entry name" value="UVRD_HELICASE_ATP_BIND"/>
    <property type="match status" value="1"/>
</dbReference>
<evidence type="ECO:0000259" key="15">
    <source>
        <dbReference type="PROSITE" id="PS51198"/>
    </source>
</evidence>
<dbReference type="InterPro" id="IPR011335">
    <property type="entry name" value="Restrct_endonuc-II-like"/>
</dbReference>
<dbReference type="OrthoDB" id="9810135at2"/>
<keyword evidence="9" id="KW-0234">DNA repair</keyword>
<dbReference type="GO" id="GO:0005829">
    <property type="term" value="C:cytosol"/>
    <property type="evidence" value="ECO:0007669"/>
    <property type="project" value="TreeGrafter"/>
</dbReference>
<dbReference type="SUPFAM" id="SSF52540">
    <property type="entry name" value="P-loop containing nucleoside triphosphate hydrolases"/>
    <property type="match status" value="1"/>
</dbReference>
<dbReference type="Pfam" id="PF12705">
    <property type="entry name" value="PDDEXK_1"/>
    <property type="match status" value="1"/>
</dbReference>
<evidence type="ECO:0000256" key="11">
    <source>
        <dbReference type="ARBA" id="ARBA00034617"/>
    </source>
</evidence>
<keyword evidence="2 14" id="KW-0547">Nucleotide-binding</keyword>
<evidence type="ECO:0000256" key="8">
    <source>
        <dbReference type="ARBA" id="ARBA00023125"/>
    </source>
</evidence>
<keyword evidence="6" id="KW-0269">Exonuclease</keyword>
<keyword evidence="10" id="KW-0413">Isomerase</keyword>
<keyword evidence="18" id="KW-1185">Reference proteome</keyword>
<dbReference type="GO" id="GO:0033202">
    <property type="term" value="C:DNA helicase complex"/>
    <property type="evidence" value="ECO:0007669"/>
    <property type="project" value="TreeGrafter"/>
</dbReference>
<sequence length="1248" mass="140708">MSEFIPSEEQRPAIEDREQDILVSASAGSGKTAVLVQRVLGLLAKDHLNIDQLLMVTFTKEAAKNMRERLRKKLLASPDQHMREQISRLALADISTFDSFCEKLVRRYYYVIDLDPAYRLVTDAEQSLLQDQAWHQVVNDWLGGDSRQRYLRLADNFNVRPLDDKLAQIVQALDREANAQSLPNQWLASLLANYQLQPEQEITTTPYFQTLLKPLLTTQLRPVVTQLQALAEQTGLEKLQAVLDIALPMLTTMMVNGEVSGTWAELQQATDESAWGTNPRKTKQWTEQDLADVETFKALRQQIKGIHQTYLAASATQVKTLLALGKTLLTDLIAITKDYRRAYQQAKARRQMLDFGDLEHYAFAILTGRNRFTQELDPAKQSLAQKVRQELQQHYRELMIDEYQDTNRLQADLLAQIHNEEFNHYFMVGDMKQSIYRFRQADPTLFLENYQAYQDGQTSHETLDLSDNYRSMTNVTDFTNLIFKQLMDQELGEMDYDQKASLTPKAQWVLADDTTAQPTPVEMLVYNQQTGDELDDRAGEVQMIATRIKQMLAPNSPERIYDADLKAMRPIKAGDIAILARTKVLNQAISEQFSQVGIPVTMHGIENYFKATEVRTMLSLLRVLDNPYQDVPLVSTMRAPLFKYQAADQPATFGFTEPELAQLRLQVPTGNFYQVLQTMATMTVPAELDRLQAKVQAFLTFLTTLQHQAQQQSLVELIWNIYQQTGYLEYVGGMPGGVQRQANLHALYERAGAYEESSFKGLYQFIQFIEKMQRNDDDLGVAAVEKDPNTVNVMTIHGSKGLQFPIVFVAHTTGQFRNEAADFVVAAKDGVGFTVRTNLHPQVPSLPDAEIDYPVPQLATIKEIKKRQSRAEEMRLLYVALTRAEQRLIITGVVKDNWKAYQKTWGQAAVTTTPKLPLTTRLAGKSMFDWIGMTLIRQADFPGNLLEELALEEKPVVIGLGAANVKWQVYQQAQLAAEAPEQAAVIKPAAEQGELTAPQIDELTRWLTFTYPNRAATETTAFQSVSTIRDAFKTTDPDDLAMGRLNLAPQQLSPRGIYQPTEMAKPAFLQDDAHVTAAAVGTATHLVFEKLDLTLGAVDETLVSATIQQLVADQLIPAAAIAKQIDVEGIVAFYQTELGQQILQHPEQVYREVPFSLLLPGGQLFESLQPTDGPVLVHGIIDGYLATPTGWQLFDYKTDHRLTATQLEDKYDGQLALYQQALASMMQVGPSQIKTGLYSVEMREFLKN</sequence>
<evidence type="ECO:0000259" key="16">
    <source>
        <dbReference type="PROSITE" id="PS51217"/>
    </source>
</evidence>
<dbReference type="Pfam" id="PF13361">
    <property type="entry name" value="UvrD_C"/>
    <property type="match status" value="1"/>
</dbReference>
<keyword evidence="8" id="KW-0238">DNA-binding</keyword>
<comment type="caution">
    <text evidence="17">The sequence shown here is derived from an EMBL/GenBank/DDBJ whole genome shotgun (WGS) entry which is preliminary data.</text>
</comment>
<evidence type="ECO:0000256" key="13">
    <source>
        <dbReference type="ARBA" id="ARBA00048988"/>
    </source>
</evidence>
<proteinExistence type="predicted"/>
<evidence type="ECO:0000256" key="4">
    <source>
        <dbReference type="ARBA" id="ARBA00022801"/>
    </source>
</evidence>
<dbReference type="PANTHER" id="PTHR11070">
    <property type="entry name" value="UVRD / RECB / PCRA DNA HELICASE FAMILY MEMBER"/>
    <property type="match status" value="1"/>
</dbReference>
<feature type="domain" description="UvrD-like helicase ATP-binding" evidence="15">
    <location>
        <begin position="4"/>
        <end position="472"/>
    </location>
</feature>
<dbReference type="NCBIfam" id="TIGR02785">
    <property type="entry name" value="addA_Gpos"/>
    <property type="match status" value="1"/>
</dbReference>
<evidence type="ECO:0000313" key="18">
    <source>
        <dbReference type="Proteomes" id="UP000051084"/>
    </source>
</evidence>
<dbReference type="GO" id="GO:0016887">
    <property type="term" value="F:ATP hydrolysis activity"/>
    <property type="evidence" value="ECO:0007669"/>
    <property type="project" value="RHEA"/>
</dbReference>
<dbReference type="GO" id="GO:0006302">
    <property type="term" value="P:double-strand break repair"/>
    <property type="evidence" value="ECO:0007669"/>
    <property type="project" value="InterPro"/>
</dbReference>
<dbReference type="GO" id="GO:0004527">
    <property type="term" value="F:exonuclease activity"/>
    <property type="evidence" value="ECO:0007669"/>
    <property type="project" value="UniProtKB-KW"/>
</dbReference>
<dbReference type="GO" id="GO:0043138">
    <property type="term" value="F:3'-5' DNA helicase activity"/>
    <property type="evidence" value="ECO:0007669"/>
    <property type="project" value="UniProtKB-EC"/>
</dbReference>
<keyword evidence="5 14" id="KW-0347">Helicase</keyword>
<evidence type="ECO:0000256" key="14">
    <source>
        <dbReference type="PROSITE-ProRule" id="PRU00560"/>
    </source>
</evidence>
<dbReference type="PATRIC" id="fig|1423742.4.peg.1247"/>
<keyword evidence="7 14" id="KW-0067">ATP-binding</keyword>
<dbReference type="STRING" id="417373.GCA_001570685_00045"/>
<dbReference type="AlphaFoldDB" id="A0A0R1UTJ4"/>
<organism evidence="17 18">
    <name type="scientific">Limosilactobacillus equigenerosi DSM 18793 = JCM 14505</name>
    <dbReference type="NCBI Taxonomy" id="1423742"/>
    <lineage>
        <taxon>Bacteria</taxon>
        <taxon>Bacillati</taxon>
        <taxon>Bacillota</taxon>
        <taxon>Bacilli</taxon>
        <taxon>Lactobacillales</taxon>
        <taxon>Lactobacillaceae</taxon>
        <taxon>Limosilactobacillus</taxon>
    </lineage>
</organism>
<evidence type="ECO:0000313" key="17">
    <source>
        <dbReference type="EMBL" id="KRL96454.1"/>
    </source>
</evidence>
<name>A0A0R1UTJ4_9LACO</name>
<dbReference type="Gene3D" id="3.40.50.300">
    <property type="entry name" value="P-loop containing nucleotide triphosphate hydrolases"/>
    <property type="match status" value="4"/>
</dbReference>
<dbReference type="Pfam" id="PF00580">
    <property type="entry name" value="UvrD-helicase"/>
    <property type="match status" value="1"/>
</dbReference>
<dbReference type="RefSeq" id="WP_056995199.1">
    <property type="nucleotide sequence ID" value="NZ_AZGC01000005.1"/>
</dbReference>
<dbReference type="InterPro" id="IPR038726">
    <property type="entry name" value="PDDEXK_AddAB-type"/>
</dbReference>
<feature type="domain" description="UvrD-like helicase C-terminal" evidence="16">
    <location>
        <begin position="500"/>
        <end position="801"/>
    </location>
</feature>
<dbReference type="InterPro" id="IPR027417">
    <property type="entry name" value="P-loop_NTPase"/>
</dbReference>
<evidence type="ECO:0000256" key="2">
    <source>
        <dbReference type="ARBA" id="ARBA00022741"/>
    </source>
</evidence>
<evidence type="ECO:0000256" key="1">
    <source>
        <dbReference type="ARBA" id="ARBA00022722"/>
    </source>
</evidence>
<dbReference type="EMBL" id="AZGC01000005">
    <property type="protein sequence ID" value="KRL96454.1"/>
    <property type="molecule type" value="Genomic_DNA"/>
</dbReference>
<comment type="catalytic activity">
    <reaction evidence="13">
        <text>ATP + H2O = ADP + phosphate + H(+)</text>
        <dbReference type="Rhea" id="RHEA:13065"/>
        <dbReference type="ChEBI" id="CHEBI:15377"/>
        <dbReference type="ChEBI" id="CHEBI:15378"/>
        <dbReference type="ChEBI" id="CHEBI:30616"/>
        <dbReference type="ChEBI" id="CHEBI:43474"/>
        <dbReference type="ChEBI" id="CHEBI:456216"/>
        <dbReference type="EC" id="5.6.2.4"/>
    </reaction>
</comment>
<reference evidence="17 18" key="1">
    <citation type="journal article" date="2015" name="Genome Announc.">
        <title>Expanding the biotechnology potential of lactobacilli through comparative genomics of 213 strains and associated genera.</title>
        <authorList>
            <person name="Sun Z."/>
            <person name="Harris H.M."/>
            <person name="McCann A."/>
            <person name="Guo C."/>
            <person name="Argimon S."/>
            <person name="Zhang W."/>
            <person name="Yang X."/>
            <person name="Jeffery I.B."/>
            <person name="Cooney J.C."/>
            <person name="Kagawa T.F."/>
            <person name="Liu W."/>
            <person name="Song Y."/>
            <person name="Salvetti E."/>
            <person name="Wrobel A."/>
            <person name="Rasinkangas P."/>
            <person name="Parkhill J."/>
            <person name="Rea M.C."/>
            <person name="O'Sullivan O."/>
            <person name="Ritari J."/>
            <person name="Douillard F.P."/>
            <person name="Paul Ross R."/>
            <person name="Yang R."/>
            <person name="Briner A.E."/>
            <person name="Felis G.E."/>
            <person name="de Vos W.M."/>
            <person name="Barrangou R."/>
            <person name="Klaenhammer T.R."/>
            <person name="Caufield P.W."/>
            <person name="Cui Y."/>
            <person name="Zhang H."/>
            <person name="O'Toole P.W."/>
        </authorList>
    </citation>
    <scope>NUCLEOTIDE SEQUENCE [LARGE SCALE GENOMIC DNA]</scope>
    <source>
        <strain evidence="17 18">DSM 18793</strain>
    </source>
</reference>
<dbReference type="InterPro" id="IPR014016">
    <property type="entry name" value="UvrD-like_ATP-bd"/>
</dbReference>
<feature type="binding site" evidence="14">
    <location>
        <begin position="25"/>
        <end position="32"/>
    </location>
    <ligand>
        <name>ATP</name>
        <dbReference type="ChEBI" id="CHEBI:30616"/>
    </ligand>
</feature>
<protein>
    <recommendedName>
        <fullName evidence="12">DNA 3'-5' helicase</fullName>
        <ecNumber evidence="12">5.6.2.4</ecNumber>
    </recommendedName>
</protein>
<dbReference type="PANTHER" id="PTHR11070:SF48">
    <property type="entry name" value="ATP-DEPENDENT HELICASE_NUCLEASE SUBUNIT A"/>
    <property type="match status" value="1"/>
</dbReference>